<keyword evidence="4" id="KW-1185">Reference proteome</keyword>
<reference evidence="3 4" key="1">
    <citation type="submission" date="2019-03" db="EMBL/GenBank/DDBJ databases">
        <title>Genomic Encyclopedia of Type Strains, Phase IV (KMG-IV): sequencing the most valuable type-strain genomes for metagenomic binning, comparative biology and taxonomic classification.</title>
        <authorList>
            <person name="Goeker M."/>
        </authorList>
    </citation>
    <scope>NUCLEOTIDE SEQUENCE [LARGE SCALE GENOMIC DNA]</scope>
    <source>
        <strain evidence="3 4">DSM 25488</strain>
    </source>
</reference>
<dbReference type="Proteomes" id="UP000295724">
    <property type="component" value="Unassembled WGS sequence"/>
</dbReference>
<accession>A0A4R6XW85</accession>
<organism evidence="3 4">
    <name type="scientific">Marinicella litoralis</name>
    <dbReference type="NCBI Taxonomy" id="644220"/>
    <lineage>
        <taxon>Bacteria</taxon>
        <taxon>Pseudomonadati</taxon>
        <taxon>Pseudomonadota</taxon>
        <taxon>Gammaproteobacteria</taxon>
        <taxon>Lysobacterales</taxon>
        <taxon>Marinicellaceae</taxon>
        <taxon>Marinicella</taxon>
    </lineage>
</organism>
<keyword evidence="2" id="KW-0732">Signal</keyword>
<proteinExistence type="predicted"/>
<feature type="signal peptide" evidence="2">
    <location>
        <begin position="1"/>
        <end position="18"/>
    </location>
</feature>
<evidence type="ECO:0008006" key="5">
    <source>
        <dbReference type="Google" id="ProtNLM"/>
    </source>
</evidence>
<sequence length="221" mass="23133">MKNFALCILMIGASAVHAAPIRFDFIFEDSGNGARAEGYVVFEENLLVNPTPADGGAGATTPEGVPDGSYQIPGPAVLDLEFTVTGSQTSNGVYGLADYEEIILFTNGGTLNFNGELVGQPTDDDPWGTVQGGSAGDFNLFANDVIGPPQSNNYSDAVQGGSVVPSGCFFFELCTPGDNMILVSMRGTPSVVPAVPATSNLSVLLLLLSSMLVGFWYFRKS</sequence>
<name>A0A4R6XW85_9GAMM</name>
<protein>
    <recommendedName>
        <fullName evidence="5">Secreted protein</fullName>
    </recommendedName>
</protein>
<comment type="caution">
    <text evidence="3">The sequence shown here is derived from an EMBL/GenBank/DDBJ whole genome shotgun (WGS) entry which is preliminary data.</text>
</comment>
<evidence type="ECO:0000313" key="4">
    <source>
        <dbReference type="Proteomes" id="UP000295724"/>
    </source>
</evidence>
<gene>
    <name evidence="3" type="ORF">C8D91_1726</name>
</gene>
<keyword evidence="1" id="KW-1133">Transmembrane helix</keyword>
<dbReference type="OrthoDB" id="5572853at2"/>
<evidence type="ECO:0000256" key="2">
    <source>
        <dbReference type="SAM" id="SignalP"/>
    </source>
</evidence>
<evidence type="ECO:0000313" key="3">
    <source>
        <dbReference type="EMBL" id="TDR20748.1"/>
    </source>
</evidence>
<keyword evidence="1" id="KW-0812">Transmembrane</keyword>
<dbReference type="EMBL" id="SNZB01000003">
    <property type="protein sequence ID" value="TDR20748.1"/>
    <property type="molecule type" value="Genomic_DNA"/>
</dbReference>
<evidence type="ECO:0000256" key="1">
    <source>
        <dbReference type="SAM" id="Phobius"/>
    </source>
</evidence>
<dbReference type="RefSeq" id="WP_099018574.1">
    <property type="nucleotide sequence ID" value="NZ_NIHB01000001.1"/>
</dbReference>
<dbReference type="AlphaFoldDB" id="A0A4R6XW85"/>
<feature type="chain" id="PRO_5020452302" description="Secreted protein" evidence="2">
    <location>
        <begin position="19"/>
        <end position="221"/>
    </location>
</feature>
<feature type="transmembrane region" description="Helical" evidence="1">
    <location>
        <begin position="201"/>
        <end position="218"/>
    </location>
</feature>
<keyword evidence="1" id="KW-0472">Membrane</keyword>